<reference evidence="2" key="1">
    <citation type="submission" date="2017-05" db="UniProtKB">
        <authorList>
            <consortium name="EnsemblMetazoa"/>
        </authorList>
    </citation>
    <scope>IDENTIFICATION</scope>
</reference>
<organism evidence="2">
    <name type="scientific">Amphimedon queenslandica</name>
    <name type="common">Sponge</name>
    <dbReference type="NCBI Taxonomy" id="400682"/>
    <lineage>
        <taxon>Eukaryota</taxon>
        <taxon>Metazoa</taxon>
        <taxon>Porifera</taxon>
        <taxon>Demospongiae</taxon>
        <taxon>Heteroscleromorpha</taxon>
        <taxon>Haplosclerida</taxon>
        <taxon>Niphatidae</taxon>
        <taxon>Amphimedon</taxon>
    </lineage>
</organism>
<evidence type="ECO:0000313" key="2">
    <source>
        <dbReference type="EnsemblMetazoa" id="Aqu2.1.14114_001"/>
    </source>
</evidence>
<sequence>MEAVQGPSSGPSIIKIDGGEQSNSPERQELYSPINPSPINVASHDHLPKRRKLLSELESVCDCSRDDVIILSSDSDSDTEMRNKKVLKKEIVEEETKEAKEYQFTDSGATIYEVPSKSYTGERILEILLDDEIDRKKVCEEQPTLITKSATFVIDINSLKHPDDVKKDEFGRCHPSNSQLTRLLAFVTDPHGDPHHLCLLSYRIPRGYKPVVQPHGNLKSLSPFYPTLHSTKQEMRRLCTTISPKGTVGVVSASLGGVVAAKSPCQLPRNECQVMYIKSKHQQSTSSVDASSDHLFAVMLSAKSQDENGKFVCDTRPCPEPAFIVARD</sequence>
<feature type="region of interest" description="Disordered" evidence="1">
    <location>
        <begin position="1"/>
        <end position="43"/>
    </location>
</feature>
<name>A0A1X7THD2_AMPQE</name>
<proteinExistence type="predicted"/>
<dbReference type="InParanoid" id="A0A1X7THD2"/>
<protein>
    <submittedName>
        <fullName evidence="2">Uncharacterized protein</fullName>
    </submittedName>
</protein>
<dbReference type="EnsemblMetazoa" id="Aqu2.1.14114_001">
    <property type="protein sequence ID" value="Aqu2.1.14114_001"/>
    <property type="gene ID" value="Aqu2.1.14114"/>
</dbReference>
<accession>A0A1X7THD2</accession>
<evidence type="ECO:0000256" key="1">
    <source>
        <dbReference type="SAM" id="MobiDB-lite"/>
    </source>
</evidence>
<feature type="compositionally biased region" description="Polar residues" evidence="1">
    <location>
        <begin position="1"/>
        <end position="11"/>
    </location>
</feature>
<dbReference type="AlphaFoldDB" id="A0A1X7THD2"/>